<reference evidence="2 3" key="1">
    <citation type="submission" date="2019-07" db="EMBL/GenBank/DDBJ databases">
        <title>Genomic Encyclopedia of Type Strains, Phase I: the one thousand microbial genomes (KMG-I) project.</title>
        <authorList>
            <person name="Kyrpides N."/>
        </authorList>
    </citation>
    <scope>NUCLEOTIDE SEQUENCE [LARGE SCALE GENOMIC DNA]</scope>
    <source>
        <strain evidence="2 3">DSM 13558</strain>
    </source>
</reference>
<gene>
    <name evidence="2" type="ORF">LY60_03534</name>
</gene>
<proteinExistence type="predicted"/>
<evidence type="ECO:0000313" key="3">
    <source>
        <dbReference type="Proteomes" id="UP000315343"/>
    </source>
</evidence>
<sequence length="468" mass="51810">MNKNMFRKVVCLVIALMMMMPAMPSSLVSAAEEPVIIDNPLDNSISTVTTGSAITFTVEHYKQLEDGTFPEIASETEKFGTFEKIVHDDDYQKTTYDGYTYVSGLVDGETSVMVLEDESSVVKLYYNLDALNIPVMLAGIGDGGVYTTEAGVMDAMGQSTNNHLVGYLAWVEEGTENLYVAFNASNTAVDLKTLIGVIYYDGAMNDTSYYYDELTGIYEKIHGPINIDGVQYGPNDPVTNMPYEFTNWLVINLGEITFSDPFYIGLDYAENGFDAMGDKKIRIEILDYTVEYHANGADGGSTSDPNFAYEQYDWVTVLDNGFTYTNHNFVKWNTLPDGSGDNYYPGQKFQMPNHDVELYAIWSTVPQNSFTVEHYLQNSDGTTYPATPTYTETDSANTGATVYDDTYENSYPGWTYVSGAVDGVTSAVVEAPNGTTKLKLYYTVDSVGFTVEHYLQNSDGTTYPATPT</sequence>
<organism evidence="2 3">
    <name type="scientific">Sedimentibacter saalensis</name>
    <dbReference type="NCBI Taxonomy" id="130788"/>
    <lineage>
        <taxon>Bacteria</taxon>
        <taxon>Bacillati</taxon>
        <taxon>Bacillota</taxon>
        <taxon>Tissierellia</taxon>
        <taxon>Sedimentibacter</taxon>
    </lineage>
</organism>
<keyword evidence="3" id="KW-1185">Reference proteome</keyword>
<dbReference type="AlphaFoldDB" id="A0A562J1N7"/>
<evidence type="ECO:0000313" key="2">
    <source>
        <dbReference type="EMBL" id="TWH77057.1"/>
    </source>
</evidence>
<protein>
    <submittedName>
        <fullName evidence="2">Uncharacterized protein</fullName>
    </submittedName>
</protein>
<feature type="signal peptide" evidence="1">
    <location>
        <begin position="1"/>
        <end position="30"/>
    </location>
</feature>
<evidence type="ECO:0000256" key="1">
    <source>
        <dbReference type="SAM" id="SignalP"/>
    </source>
</evidence>
<dbReference type="EMBL" id="VLKH01000014">
    <property type="protein sequence ID" value="TWH77057.1"/>
    <property type="molecule type" value="Genomic_DNA"/>
</dbReference>
<feature type="non-terminal residue" evidence="2">
    <location>
        <position position="468"/>
    </location>
</feature>
<comment type="caution">
    <text evidence="2">The sequence shown here is derived from an EMBL/GenBank/DDBJ whole genome shotgun (WGS) entry which is preliminary data.</text>
</comment>
<accession>A0A562J1N7</accession>
<keyword evidence="1" id="KW-0732">Signal</keyword>
<name>A0A562J1N7_9FIRM</name>
<feature type="chain" id="PRO_5022233454" evidence="1">
    <location>
        <begin position="31"/>
        <end position="468"/>
    </location>
</feature>
<dbReference type="Proteomes" id="UP000315343">
    <property type="component" value="Unassembled WGS sequence"/>
</dbReference>